<feature type="domain" description="MacB-like periplasmic core" evidence="9">
    <location>
        <begin position="19"/>
        <end position="228"/>
    </location>
</feature>
<dbReference type="EMBL" id="MLBF01000008">
    <property type="protein sequence ID" value="OLN32578.1"/>
    <property type="molecule type" value="Genomic_DNA"/>
</dbReference>
<dbReference type="Pfam" id="PF12704">
    <property type="entry name" value="MacB_PCD"/>
    <property type="match status" value="2"/>
</dbReference>
<gene>
    <name evidence="10" type="ORF">DSOL_1616</name>
</gene>
<keyword evidence="3" id="KW-1003">Cell membrane</keyword>
<evidence type="ECO:0000259" key="8">
    <source>
        <dbReference type="Pfam" id="PF02687"/>
    </source>
</evidence>
<name>A0A1Q8QYX7_9FIRM</name>
<evidence type="ECO:0000256" key="3">
    <source>
        <dbReference type="ARBA" id="ARBA00022475"/>
    </source>
</evidence>
<accession>A0A1Q8QYX7</accession>
<dbReference type="Proteomes" id="UP000186102">
    <property type="component" value="Unassembled WGS sequence"/>
</dbReference>
<dbReference type="Pfam" id="PF02687">
    <property type="entry name" value="FtsX"/>
    <property type="match status" value="2"/>
</dbReference>
<dbReference type="RefSeq" id="WP_075364306.1">
    <property type="nucleotide sequence ID" value="NZ_MLBF01000008.1"/>
</dbReference>
<dbReference type="GO" id="GO:0098797">
    <property type="term" value="C:plasma membrane protein complex"/>
    <property type="evidence" value="ECO:0007669"/>
    <property type="project" value="TreeGrafter"/>
</dbReference>
<dbReference type="InterPro" id="IPR025857">
    <property type="entry name" value="MacB_PCD"/>
</dbReference>
<dbReference type="STRING" id="1888891.DSOL_1616"/>
<comment type="caution">
    <text evidence="10">The sequence shown here is derived from an EMBL/GenBank/DDBJ whole genome shotgun (WGS) entry which is preliminary data.</text>
</comment>
<evidence type="ECO:0000256" key="7">
    <source>
        <dbReference type="SAM" id="Phobius"/>
    </source>
</evidence>
<reference evidence="10 11" key="1">
    <citation type="submission" date="2016-09" db="EMBL/GenBank/DDBJ databases">
        <title>Complete genome of Desulfosporosinus sp. OL.</title>
        <authorList>
            <person name="Mardanov A."/>
            <person name="Beletsky A."/>
            <person name="Panova A."/>
            <person name="Karnachuk O."/>
            <person name="Ravin N."/>
        </authorList>
    </citation>
    <scope>NUCLEOTIDE SEQUENCE [LARGE SCALE GENOMIC DNA]</scope>
    <source>
        <strain evidence="10 11">OL</strain>
    </source>
</reference>
<evidence type="ECO:0000256" key="5">
    <source>
        <dbReference type="ARBA" id="ARBA00022989"/>
    </source>
</evidence>
<feature type="domain" description="ABC3 transporter permease C-terminal" evidence="8">
    <location>
        <begin position="761"/>
        <end position="874"/>
    </location>
</feature>
<feature type="transmembrane region" description="Helical" evidence="7">
    <location>
        <begin position="802"/>
        <end position="829"/>
    </location>
</feature>
<feature type="transmembrane region" description="Helical" evidence="7">
    <location>
        <begin position="281"/>
        <end position="302"/>
    </location>
</feature>
<evidence type="ECO:0000256" key="2">
    <source>
        <dbReference type="ARBA" id="ARBA00005236"/>
    </source>
</evidence>
<keyword evidence="11" id="KW-1185">Reference proteome</keyword>
<comment type="similarity">
    <text evidence="2">Belongs to the ABC-4 integral membrane protein family. LolC/E subfamily.</text>
</comment>
<dbReference type="InterPro" id="IPR051447">
    <property type="entry name" value="Lipoprotein-release_system"/>
</dbReference>
<sequence>MIRTWLKGILTHRLGRLAGAILGVAFTVALLASIGAFIASGAATMTQYAVKDVPVDWQVLLSHSTDAQLVKEAINQSAAPTALEEVGYAEVSGLTANTGGSVQTTGAGQILGISPKYRAQFPAEVRHLLGANQGVLIAQQTASNLHVKPGDTVTIQRIGVPPYDLKIDGVVDLPNVDSLFQAIGLPPGAAPQAPPDNVLLLPAEQWHLIFDPQATVRPDTVHTQLHVRITHALPADPSAAHQTVQQMAKNLEVRIVGKGIVGNNIAARLGSVQADAAYSRLLFLFLGLPGAILAILLTLSVASSGKKRRRKEQALLQIRGAAVKTILRLQAVEALIVALGGVLAGLILAALITRSFAPLNTLLGSSGILWTLGAAGVGFLLAFFAILYPAWLEIRHSTVASAQMIVGRRTGKPPWQQLYLDVIVLLISLLEYWRTASSGYQIVLAPEGLTTTSIHYEAFIAPLFLWIGAVLLASRLLEGGLARGRGLLARLLTPLARGLSGVVSASLSRQRGLITRGIILVALAVSFAVSTAVFNTTYNAQSKVDAELTNGSDVTVTGTTASPPSSKLAELNALPGVAAVQPMKHRLVYVGNDLQDIFGINPKTIGQATNISNAFFVGGNAQATLAALANQADGVLVSAETAKDYQLNLGDKLTLRLQNAQDHQYHEVSFHFLGVVRKFPTAPKDSFLVANQRYLSQQTGSDVAEIMLMRAKGSSSDLAARAQTVVSSLPGTKVVDINSTQRTVNSSLTAIDLHGLTRLELIFAIILVAGSTGLILALGLAERRRMFAILAALGAKKNQLGAFVWSEGLLILTGGSVLGVVLGLGVAQMLVKVLTGVFDPPPEFLSLPWSYLVLLAGAALVSTVAAVMGTTKLSHRPAVEEMRNL</sequence>
<comment type="subcellular location">
    <subcellularLocation>
        <location evidence="1">Cell membrane</location>
        <topology evidence="1">Multi-pass membrane protein</topology>
    </subcellularLocation>
</comment>
<feature type="domain" description="MacB-like periplasmic core" evidence="9">
    <location>
        <begin position="519"/>
        <end position="720"/>
    </location>
</feature>
<feature type="transmembrane region" description="Helical" evidence="7">
    <location>
        <begin position="418"/>
        <end position="434"/>
    </location>
</feature>
<protein>
    <submittedName>
        <fullName evidence="10">Putative integral membrane protein</fullName>
    </submittedName>
</protein>
<dbReference type="OrthoDB" id="51951at2"/>
<feature type="transmembrane region" description="Helical" evidence="7">
    <location>
        <begin position="849"/>
        <end position="868"/>
    </location>
</feature>
<evidence type="ECO:0000313" key="10">
    <source>
        <dbReference type="EMBL" id="OLN32578.1"/>
    </source>
</evidence>
<feature type="domain" description="ABC3 transporter permease C-terminal" evidence="8">
    <location>
        <begin position="291"/>
        <end position="392"/>
    </location>
</feature>
<dbReference type="InterPro" id="IPR003838">
    <property type="entry name" value="ABC3_permease_C"/>
</dbReference>
<feature type="transmembrane region" description="Helical" evidence="7">
    <location>
        <begin position="513"/>
        <end position="534"/>
    </location>
</feature>
<feature type="transmembrane region" description="Helical" evidence="7">
    <location>
        <begin position="368"/>
        <end position="388"/>
    </location>
</feature>
<evidence type="ECO:0000313" key="11">
    <source>
        <dbReference type="Proteomes" id="UP000186102"/>
    </source>
</evidence>
<keyword evidence="4 7" id="KW-0812">Transmembrane</keyword>
<proteinExistence type="inferred from homology"/>
<dbReference type="PANTHER" id="PTHR30489:SF0">
    <property type="entry name" value="LIPOPROTEIN-RELEASING SYSTEM TRANSMEMBRANE PROTEIN LOLE"/>
    <property type="match status" value="1"/>
</dbReference>
<keyword evidence="6 7" id="KW-0472">Membrane</keyword>
<keyword evidence="5 7" id="KW-1133">Transmembrane helix</keyword>
<evidence type="ECO:0000259" key="9">
    <source>
        <dbReference type="Pfam" id="PF12704"/>
    </source>
</evidence>
<dbReference type="GO" id="GO:0044874">
    <property type="term" value="P:lipoprotein localization to outer membrane"/>
    <property type="evidence" value="ECO:0007669"/>
    <property type="project" value="TreeGrafter"/>
</dbReference>
<dbReference type="PANTHER" id="PTHR30489">
    <property type="entry name" value="LIPOPROTEIN-RELEASING SYSTEM TRANSMEMBRANE PROTEIN LOLE"/>
    <property type="match status" value="1"/>
</dbReference>
<evidence type="ECO:0000256" key="1">
    <source>
        <dbReference type="ARBA" id="ARBA00004651"/>
    </source>
</evidence>
<feature type="transmembrane region" description="Helical" evidence="7">
    <location>
        <begin position="334"/>
        <end position="356"/>
    </location>
</feature>
<feature type="transmembrane region" description="Helical" evidence="7">
    <location>
        <begin position="761"/>
        <end position="781"/>
    </location>
</feature>
<organism evidence="10 11">
    <name type="scientific">Desulfosporosinus metallidurans</name>
    <dbReference type="NCBI Taxonomy" id="1888891"/>
    <lineage>
        <taxon>Bacteria</taxon>
        <taxon>Bacillati</taxon>
        <taxon>Bacillota</taxon>
        <taxon>Clostridia</taxon>
        <taxon>Eubacteriales</taxon>
        <taxon>Desulfitobacteriaceae</taxon>
        <taxon>Desulfosporosinus</taxon>
    </lineage>
</organism>
<dbReference type="AlphaFoldDB" id="A0A1Q8QYX7"/>
<evidence type="ECO:0000256" key="4">
    <source>
        <dbReference type="ARBA" id="ARBA00022692"/>
    </source>
</evidence>
<feature type="transmembrane region" description="Helical" evidence="7">
    <location>
        <begin position="454"/>
        <end position="477"/>
    </location>
</feature>
<evidence type="ECO:0000256" key="6">
    <source>
        <dbReference type="ARBA" id="ARBA00023136"/>
    </source>
</evidence>